<dbReference type="EMBL" id="CM010724">
    <property type="protein sequence ID" value="RZC80145.1"/>
    <property type="molecule type" value="Genomic_DNA"/>
</dbReference>
<dbReference type="InterPro" id="IPR002156">
    <property type="entry name" value="RNaseH_domain"/>
</dbReference>
<dbReference type="PANTHER" id="PTHR31286:SF62">
    <property type="entry name" value="ZINC FINGER, CCHC-TYPE-LIKE PROTEIN"/>
    <property type="match status" value="1"/>
</dbReference>
<evidence type="ECO:0000259" key="3">
    <source>
        <dbReference type="Pfam" id="PF14111"/>
    </source>
</evidence>
<dbReference type="GO" id="GO:0003676">
    <property type="term" value="F:nucleic acid binding"/>
    <property type="evidence" value="ECO:0007669"/>
    <property type="project" value="InterPro"/>
</dbReference>
<gene>
    <name evidence="4" type="ORF">C5167_042721</name>
</gene>
<evidence type="ECO:0008006" key="6">
    <source>
        <dbReference type="Google" id="ProtNLM"/>
    </source>
</evidence>
<dbReference type="STRING" id="3469.A0A4Y7L7J3"/>
<evidence type="ECO:0000259" key="2">
    <source>
        <dbReference type="Pfam" id="PF13456"/>
    </source>
</evidence>
<feature type="domain" description="DUF4283" evidence="3">
    <location>
        <begin position="44"/>
        <end position="123"/>
    </location>
</feature>
<evidence type="ECO:0000313" key="5">
    <source>
        <dbReference type="Proteomes" id="UP000316621"/>
    </source>
</evidence>
<evidence type="ECO:0000313" key="4">
    <source>
        <dbReference type="EMBL" id="RZC80145.1"/>
    </source>
</evidence>
<name>A0A4Y7L7J3_PAPSO</name>
<dbReference type="AlphaFoldDB" id="A0A4Y7L7J3"/>
<organism evidence="4 5">
    <name type="scientific">Papaver somniferum</name>
    <name type="common">Opium poppy</name>
    <dbReference type="NCBI Taxonomy" id="3469"/>
    <lineage>
        <taxon>Eukaryota</taxon>
        <taxon>Viridiplantae</taxon>
        <taxon>Streptophyta</taxon>
        <taxon>Embryophyta</taxon>
        <taxon>Tracheophyta</taxon>
        <taxon>Spermatophyta</taxon>
        <taxon>Magnoliopsida</taxon>
        <taxon>Ranunculales</taxon>
        <taxon>Papaveraceae</taxon>
        <taxon>Papaveroideae</taxon>
        <taxon>Papaver</taxon>
    </lineage>
</organism>
<dbReference type="Gramene" id="RZC80145">
    <property type="protein sequence ID" value="RZC80145"/>
    <property type="gene ID" value="C5167_042721"/>
</dbReference>
<protein>
    <recommendedName>
        <fullName evidence="6">DUF4283 domain-containing protein</fullName>
    </recommendedName>
</protein>
<dbReference type="InterPro" id="IPR040256">
    <property type="entry name" value="At4g02000-like"/>
</dbReference>
<keyword evidence="5" id="KW-1185">Reference proteome</keyword>
<dbReference type="GO" id="GO:0004523">
    <property type="term" value="F:RNA-DNA hybrid ribonuclease activity"/>
    <property type="evidence" value="ECO:0007669"/>
    <property type="project" value="InterPro"/>
</dbReference>
<evidence type="ECO:0000256" key="1">
    <source>
        <dbReference type="SAM" id="MobiDB-lite"/>
    </source>
</evidence>
<dbReference type="PANTHER" id="PTHR31286">
    <property type="entry name" value="GLYCINE-RICH CELL WALL STRUCTURAL PROTEIN 1.8-LIKE"/>
    <property type="match status" value="1"/>
</dbReference>
<feature type="region of interest" description="Disordered" evidence="1">
    <location>
        <begin position="234"/>
        <end position="267"/>
    </location>
</feature>
<proteinExistence type="predicted"/>
<dbReference type="InterPro" id="IPR036397">
    <property type="entry name" value="RNaseH_sf"/>
</dbReference>
<dbReference type="Gene3D" id="3.30.420.10">
    <property type="entry name" value="Ribonuclease H-like superfamily/Ribonuclease H"/>
    <property type="match status" value="1"/>
</dbReference>
<sequence length="529" mass="60439">MSQSVRLQMASLSKRLQQSNLGVAQYNLARGSLISEKEIDAAATRWKDCLIGKIISPDDIEFDKVQKDFNIIWRRHKKVEINIMGRNMYVFKFKTDDDMTDVLKRFPWIIYEHLLVMKPYDNSIPLEEKIVNDGENGFTKRGRAVSAKTEVDLRQPLKRGNWLLTAAKQKVWIRYHFEKQPRQICTKCFTIDHDKEQCAERAWNIFIFVMTKSAFEAYYAKHAHLVENMQNSESNAAGNNTLTLANGNGPESSNEEDDPRKFKRSRDSGIEDNYVLLDMNNQNPNIPRREITQQIISGGGGITEIGENSHGGYDLNMEDAENGGRDPINGEYHLPTTELISHTANQRDVSAPFQGKNLNHHVTTRIALKLVNETDTYLSNPAPENNLRIVTEEENLNSVISQLPEKCHIIFSDEAFDKNSNLSDIGLVMNDITGSFLGCKLKAGNVRNAEEVESLALLETVKWAKEKDLEKVCFVSDAKKVIDSFNFNNNQLFWYNNSFLDDSKISRRSRTSGEWMGFIPEFLNSISFF</sequence>
<accession>A0A4Y7L7J3</accession>
<dbReference type="Proteomes" id="UP000316621">
    <property type="component" value="Chromosome 10"/>
</dbReference>
<dbReference type="OMA" id="VEINIMG"/>
<feature type="compositionally biased region" description="Low complexity" evidence="1">
    <location>
        <begin position="235"/>
        <end position="249"/>
    </location>
</feature>
<reference evidence="4 5" key="1">
    <citation type="journal article" date="2018" name="Science">
        <title>The opium poppy genome and morphinan production.</title>
        <authorList>
            <person name="Guo L."/>
            <person name="Winzer T."/>
            <person name="Yang X."/>
            <person name="Li Y."/>
            <person name="Ning Z."/>
            <person name="He Z."/>
            <person name="Teodor R."/>
            <person name="Lu Y."/>
            <person name="Bowser T.A."/>
            <person name="Graham I.A."/>
            <person name="Ye K."/>
        </authorList>
    </citation>
    <scope>NUCLEOTIDE SEQUENCE [LARGE SCALE GENOMIC DNA]</scope>
    <source>
        <strain evidence="5">cv. HN1</strain>
        <tissue evidence="4">Leaves</tissue>
    </source>
</reference>
<dbReference type="Pfam" id="PF13456">
    <property type="entry name" value="RVT_3"/>
    <property type="match status" value="1"/>
</dbReference>
<dbReference type="Pfam" id="PF14111">
    <property type="entry name" value="DUF4283"/>
    <property type="match status" value="1"/>
</dbReference>
<dbReference type="InterPro" id="IPR025558">
    <property type="entry name" value="DUF4283"/>
</dbReference>
<feature type="domain" description="RNase H type-1" evidence="2">
    <location>
        <begin position="413"/>
        <end position="486"/>
    </location>
</feature>